<dbReference type="InterPro" id="IPR035093">
    <property type="entry name" value="RelE/ParE_toxin_dom_sf"/>
</dbReference>
<dbReference type="Pfam" id="PF05016">
    <property type="entry name" value="ParE_toxin"/>
    <property type="match status" value="1"/>
</dbReference>
<dbReference type="InterPro" id="IPR051803">
    <property type="entry name" value="TA_system_RelE-like_toxin"/>
</dbReference>
<comment type="similarity">
    <text evidence="1 3">Belongs to the RelE toxin family.</text>
</comment>
<dbReference type="InterPro" id="IPR028344">
    <property type="entry name" value="ParE1/4"/>
</dbReference>
<evidence type="ECO:0000256" key="1">
    <source>
        <dbReference type="ARBA" id="ARBA00006226"/>
    </source>
</evidence>
<evidence type="ECO:0000313" key="4">
    <source>
        <dbReference type="EMBL" id="MFC3324565.1"/>
    </source>
</evidence>
<comment type="caution">
    <text evidence="4">The sequence shown here is derived from an EMBL/GenBank/DDBJ whole genome shotgun (WGS) entry which is preliminary data.</text>
</comment>
<keyword evidence="2" id="KW-1277">Toxin-antitoxin system</keyword>
<proteinExistence type="inferred from homology"/>
<gene>
    <name evidence="4" type="ORF">ACFOJ9_22770</name>
</gene>
<reference evidence="5" key="1">
    <citation type="journal article" date="2019" name="Int. J. Syst. Evol. Microbiol.">
        <title>The Global Catalogue of Microorganisms (GCM) 10K type strain sequencing project: providing services to taxonomists for standard genome sequencing and annotation.</title>
        <authorList>
            <consortium name="The Broad Institute Genomics Platform"/>
            <consortium name="The Broad Institute Genome Sequencing Center for Infectious Disease"/>
            <person name="Wu L."/>
            <person name="Ma J."/>
        </authorList>
    </citation>
    <scope>NUCLEOTIDE SEQUENCE [LARGE SCALE GENOMIC DNA]</scope>
    <source>
        <strain evidence="5">ICMP 19515</strain>
    </source>
</reference>
<dbReference type="PANTHER" id="PTHR33755:SF9">
    <property type="entry name" value="TOXIN PARE1"/>
    <property type="match status" value="1"/>
</dbReference>
<sequence>MPDESRQYRLSPLAEADLEDIWLYTFKHWSLEQADRYHHDLIDAIEALARGVKTGRRTDVREGYFKYPVGQHFVFFRQSESTLDVIRILHQRMDVERHL</sequence>
<organism evidence="4 5">
    <name type="scientific">Mesorhizobium cantuariense</name>
    <dbReference type="NCBI Taxonomy" id="1300275"/>
    <lineage>
        <taxon>Bacteria</taxon>
        <taxon>Pseudomonadati</taxon>
        <taxon>Pseudomonadota</taxon>
        <taxon>Alphaproteobacteria</taxon>
        <taxon>Hyphomicrobiales</taxon>
        <taxon>Phyllobacteriaceae</taxon>
        <taxon>Mesorhizobium</taxon>
    </lineage>
</organism>
<protein>
    <recommendedName>
        <fullName evidence="3">Toxin</fullName>
    </recommendedName>
</protein>
<evidence type="ECO:0000313" key="5">
    <source>
        <dbReference type="Proteomes" id="UP001595648"/>
    </source>
</evidence>
<evidence type="ECO:0000256" key="2">
    <source>
        <dbReference type="ARBA" id="ARBA00022649"/>
    </source>
</evidence>
<accession>A0ABV7MT84</accession>
<dbReference type="PANTHER" id="PTHR33755">
    <property type="entry name" value="TOXIN PARE1-RELATED"/>
    <property type="match status" value="1"/>
</dbReference>
<dbReference type="InterPro" id="IPR007712">
    <property type="entry name" value="RelE/ParE_toxin"/>
</dbReference>
<dbReference type="RefSeq" id="WP_378981517.1">
    <property type="nucleotide sequence ID" value="NZ_JBHRVD010000001.1"/>
</dbReference>
<keyword evidence="5" id="KW-1185">Reference proteome</keyword>
<evidence type="ECO:0000256" key="3">
    <source>
        <dbReference type="PIRNR" id="PIRNR029218"/>
    </source>
</evidence>
<dbReference type="Proteomes" id="UP001595648">
    <property type="component" value="Unassembled WGS sequence"/>
</dbReference>
<dbReference type="Gene3D" id="3.30.2310.20">
    <property type="entry name" value="RelE-like"/>
    <property type="match status" value="1"/>
</dbReference>
<dbReference type="PIRSF" id="PIRSF029218">
    <property type="entry name" value="ParE"/>
    <property type="match status" value="1"/>
</dbReference>
<dbReference type="EMBL" id="JBHRVD010000001">
    <property type="protein sequence ID" value="MFC3324565.1"/>
    <property type="molecule type" value="Genomic_DNA"/>
</dbReference>
<name>A0ABV7MT84_9HYPH</name>